<evidence type="ECO:0000256" key="3">
    <source>
        <dbReference type="ARBA" id="ARBA00022801"/>
    </source>
</evidence>
<evidence type="ECO:0000256" key="7">
    <source>
        <dbReference type="SAM" id="SignalP"/>
    </source>
</evidence>
<dbReference type="GO" id="GO:0016020">
    <property type="term" value="C:membrane"/>
    <property type="evidence" value="ECO:0007669"/>
    <property type="project" value="TreeGrafter"/>
</dbReference>
<dbReference type="Pfam" id="PF01435">
    <property type="entry name" value="Peptidase_M48"/>
    <property type="match status" value="1"/>
</dbReference>
<dbReference type="PANTHER" id="PTHR22726:SF1">
    <property type="entry name" value="METALLOENDOPEPTIDASE OMA1, MITOCHONDRIAL"/>
    <property type="match status" value="1"/>
</dbReference>
<keyword evidence="5 6" id="KW-0482">Metalloprotease</keyword>
<sequence>MKGKRNLQRSLAVMGLSLALLSGTAVVQPQTAEAISLGDIGGLAQVGIQYKAARDQLKKQVDTLNLTSEGSYYMLANYKQQVGVDHDPAMNRRLANMMQTLTAAVRSVDPSIDKQPYKYFLNPDRSFNAFCGMGHVMSVNRGAFEFVAADDELAFVVGHEMGHGQKAHAAKGVLKAADKQLIASIASASLGGTQLTNTIAGMGLKISKAHSTKDREWEADDLAWEYITHTNYNIGAGAAVWQRMLDKSGNNAQKGADMWFNPSDHPNNAARRDNYVKKLTAYSGKHVTNKDGVVMVNGKKFVKPAAAGGMSSRERSYFVMGNLAAAYHNGHNKAGATVNGNTVMLGAQPILTCAAGDESARTLADRLNSIK</sequence>
<organism evidence="9 10">
    <name type="scientific">Selenomonas ruminantium</name>
    <dbReference type="NCBI Taxonomy" id="971"/>
    <lineage>
        <taxon>Bacteria</taxon>
        <taxon>Bacillati</taxon>
        <taxon>Bacillota</taxon>
        <taxon>Negativicutes</taxon>
        <taxon>Selenomonadales</taxon>
        <taxon>Selenomonadaceae</taxon>
        <taxon>Selenomonas</taxon>
    </lineage>
</organism>
<dbReference type="AlphaFoldDB" id="A0A1H0QVT9"/>
<evidence type="ECO:0000313" key="10">
    <source>
        <dbReference type="Proteomes" id="UP000182412"/>
    </source>
</evidence>
<dbReference type="CDD" id="cd07324">
    <property type="entry name" value="M48C_Oma1-like"/>
    <property type="match status" value="1"/>
</dbReference>
<dbReference type="Gene3D" id="3.30.2010.10">
    <property type="entry name" value="Metalloproteases ('zincins'), catalytic domain"/>
    <property type="match status" value="1"/>
</dbReference>
<proteinExistence type="inferred from homology"/>
<evidence type="ECO:0000259" key="8">
    <source>
        <dbReference type="Pfam" id="PF01435"/>
    </source>
</evidence>
<accession>A0A1H0QVT9</accession>
<gene>
    <name evidence="9" type="ORF">SAMN05216366_10972</name>
</gene>
<comment type="similarity">
    <text evidence="6">Belongs to the peptidase M48 family.</text>
</comment>
<evidence type="ECO:0000256" key="2">
    <source>
        <dbReference type="ARBA" id="ARBA00022723"/>
    </source>
</evidence>
<keyword evidence="3 6" id="KW-0378">Hydrolase</keyword>
<keyword evidence="7" id="KW-0732">Signal</keyword>
<keyword evidence="1 6" id="KW-0645">Protease</keyword>
<dbReference type="Proteomes" id="UP000182412">
    <property type="component" value="Unassembled WGS sequence"/>
</dbReference>
<feature type="signal peptide" evidence="7">
    <location>
        <begin position="1"/>
        <end position="27"/>
    </location>
</feature>
<dbReference type="EMBL" id="FNJQ01000009">
    <property type="protein sequence ID" value="SDP20989.1"/>
    <property type="molecule type" value="Genomic_DNA"/>
</dbReference>
<dbReference type="GO" id="GO:0046872">
    <property type="term" value="F:metal ion binding"/>
    <property type="evidence" value="ECO:0007669"/>
    <property type="project" value="UniProtKB-KW"/>
</dbReference>
<dbReference type="InterPro" id="IPR001915">
    <property type="entry name" value="Peptidase_M48"/>
</dbReference>
<evidence type="ECO:0000256" key="5">
    <source>
        <dbReference type="ARBA" id="ARBA00023049"/>
    </source>
</evidence>
<keyword evidence="4 6" id="KW-0862">Zinc</keyword>
<feature type="domain" description="Peptidase M48" evidence="8">
    <location>
        <begin position="93"/>
        <end position="271"/>
    </location>
</feature>
<protein>
    <submittedName>
        <fullName evidence="9">Peptidase family M48</fullName>
    </submittedName>
</protein>
<dbReference type="InterPro" id="IPR051156">
    <property type="entry name" value="Mito/Outer_Membr_Metalloprot"/>
</dbReference>
<dbReference type="GO" id="GO:0004222">
    <property type="term" value="F:metalloendopeptidase activity"/>
    <property type="evidence" value="ECO:0007669"/>
    <property type="project" value="InterPro"/>
</dbReference>
<comment type="cofactor">
    <cofactor evidence="6">
        <name>Zn(2+)</name>
        <dbReference type="ChEBI" id="CHEBI:29105"/>
    </cofactor>
    <text evidence="6">Binds 1 zinc ion per subunit.</text>
</comment>
<feature type="chain" id="PRO_5039221256" evidence="7">
    <location>
        <begin position="28"/>
        <end position="371"/>
    </location>
</feature>
<evidence type="ECO:0000256" key="6">
    <source>
        <dbReference type="RuleBase" id="RU003983"/>
    </source>
</evidence>
<dbReference type="PANTHER" id="PTHR22726">
    <property type="entry name" value="METALLOENDOPEPTIDASE OMA1"/>
    <property type="match status" value="1"/>
</dbReference>
<dbReference type="GO" id="GO:0051603">
    <property type="term" value="P:proteolysis involved in protein catabolic process"/>
    <property type="evidence" value="ECO:0007669"/>
    <property type="project" value="TreeGrafter"/>
</dbReference>
<evidence type="ECO:0000313" key="9">
    <source>
        <dbReference type="EMBL" id="SDP20989.1"/>
    </source>
</evidence>
<reference evidence="9 10" key="1">
    <citation type="submission" date="2016-10" db="EMBL/GenBank/DDBJ databases">
        <authorList>
            <person name="de Groot N.N."/>
        </authorList>
    </citation>
    <scope>NUCLEOTIDE SEQUENCE [LARGE SCALE GENOMIC DNA]</scope>
    <source>
        <strain evidence="9 10">S137</strain>
    </source>
</reference>
<evidence type="ECO:0000256" key="4">
    <source>
        <dbReference type="ARBA" id="ARBA00022833"/>
    </source>
</evidence>
<name>A0A1H0QVT9_SELRU</name>
<evidence type="ECO:0000256" key="1">
    <source>
        <dbReference type="ARBA" id="ARBA00022670"/>
    </source>
</evidence>
<keyword evidence="2" id="KW-0479">Metal-binding</keyword>